<evidence type="ECO:0000256" key="2">
    <source>
        <dbReference type="ARBA" id="ARBA00012616"/>
    </source>
</evidence>
<keyword evidence="12" id="KW-1185">Reference proteome</keyword>
<evidence type="ECO:0000259" key="9">
    <source>
        <dbReference type="Pfam" id="PF01571"/>
    </source>
</evidence>
<dbReference type="GO" id="GO:0008168">
    <property type="term" value="F:methyltransferase activity"/>
    <property type="evidence" value="ECO:0007669"/>
    <property type="project" value="UniProtKB-KW"/>
</dbReference>
<feature type="binding site" evidence="7">
    <location>
        <position position="230"/>
    </location>
    <ligand>
        <name>substrate</name>
    </ligand>
</feature>
<dbReference type="Pfam" id="PF01571">
    <property type="entry name" value="GCV_T"/>
    <property type="match status" value="1"/>
</dbReference>
<feature type="region of interest" description="Disordered" evidence="8">
    <location>
        <begin position="1"/>
        <end position="38"/>
    </location>
</feature>
<accession>A0A1I0BDN4</accession>
<dbReference type="InterPro" id="IPR013977">
    <property type="entry name" value="GcvT_C"/>
</dbReference>
<evidence type="ECO:0000256" key="3">
    <source>
        <dbReference type="ARBA" id="ARBA00022576"/>
    </source>
</evidence>
<feature type="domain" description="Aminomethyltransferase C-terminal" evidence="10">
    <location>
        <begin position="318"/>
        <end position="395"/>
    </location>
</feature>
<evidence type="ECO:0000259" key="10">
    <source>
        <dbReference type="Pfam" id="PF08669"/>
    </source>
</evidence>
<sequence length="400" mass="41479">MPPTPRRLGAGPSLHGGRSSTSPDSVPSVTPRTSPLHDRHVAAGAKLADFGGWSMPIEYAGGGVLAEHEAVRTGVGLFDVSHLGTATVRGPGAAAFVDSCMTNDLSRIGPGQAQYTMCCLPDGDPRAGGVVDDLIVYLHGSDDVLLVPNAANAAEVVARLAGAAPAGVTVTDRHTEVAVLAVQGPRSPQLLAFLGLPGELPYMSFVTGVGGGSAEVTVCRTGYTGEHGYELLVAADRAGELWDVLVETGQDEGLRLCGLGARDTLRTEMGYPLHGHELSPEITPVQARAGWAVGWRKPAFWGREALLAEKEAGPARLLWGLRAPGRGIPRPGMAVLDADGARVGEVTSGTFSPSLRTGIALALLDTSSGVAEGSELAVDVRGRPQPVEVVRPPFVPSRVR</sequence>
<dbReference type="InterPro" id="IPR006222">
    <property type="entry name" value="GCVT_N"/>
</dbReference>
<dbReference type="GO" id="GO:0004047">
    <property type="term" value="F:aminomethyltransferase activity"/>
    <property type="evidence" value="ECO:0007669"/>
    <property type="project" value="UniProtKB-EC"/>
</dbReference>
<dbReference type="GO" id="GO:0005829">
    <property type="term" value="C:cytosol"/>
    <property type="evidence" value="ECO:0007669"/>
    <property type="project" value="TreeGrafter"/>
</dbReference>
<evidence type="ECO:0000256" key="1">
    <source>
        <dbReference type="ARBA" id="ARBA00008609"/>
    </source>
</evidence>
<keyword evidence="3" id="KW-0032">Aminotransferase</keyword>
<keyword evidence="4 11" id="KW-0808">Transferase</keyword>
<comment type="catalytic activity">
    <reaction evidence="6">
        <text>N(6)-[(R)-S(8)-aminomethyldihydrolipoyl]-L-lysyl-[protein] + (6S)-5,6,7,8-tetrahydrofolate = N(6)-[(R)-dihydrolipoyl]-L-lysyl-[protein] + (6R)-5,10-methylene-5,6,7,8-tetrahydrofolate + NH4(+)</text>
        <dbReference type="Rhea" id="RHEA:16945"/>
        <dbReference type="Rhea" id="RHEA-COMP:10475"/>
        <dbReference type="Rhea" id="RHEA-COMP:10492"/>
        <dbReference type="ChEBI" id="CHEBI:15636"/>
        <dbReference type="ChEBI" id="CHEBI:28938"/>
        <dbReference type="ChEBI" id="CHEBI:57453"/>
        <dbReference type="ChEBI" id="CHEBI:83100"/>
        <dbReference type="ChEBI" id="CHEBI:83143"/>
        <dbReference type="EC" id="2.1.2.10"/>
    </reaction>
</comment>
<dbReference type="Pfam" id="PF08669">
    <property type="entry name" value="GCV_T_C"/>
    <property type="match status" value="1"/>
</dbReference>
<name>A0A1I0BDN4_9ACTN</name>
<proteinExistence type="inferred from homology"/>
<dbReference type="InterPro" id="IPR006223">
    <property type="entry name" value="GcvT"/>
</dbReference>
<dbReference type="InterPro" id="IPR029043">
    <property type="entry name" value="GcvT/YgfZ_C"/>
</dbReference>
<comment type="similarity">
    <text evidence="1">Belongs to the GcvT family.</text>
</comment>
<gene>
    <name evidence="11" type="ORF">SAMN04488546_1239</name>
</gene>
<dbReference type="NCBIfam" id="NF001567">
    <property type="entry name" value="PRK00389.1"/>
    <property type="match status" value="1"/>
</dbReference>
<dbReference type="NCBIfam" id="TIGR00528">
    <property type="entry name" value="gcvT"/>
    <property type="match status" value="1"/>
</dbReference>
<evidence type="ECO:0000313" key="11">
    <source>
        <dbReference type="EMBL" id="SET04951.1"/>
    </source>
</evidence>
<dbReference type="InterPro" id="IPR028896">
    <property type="entry name" value="GcvT/YgfZ/DmdA"/>
</dbReference>
<evidence type="ECO:0000256" key="5">
    <source>
        <dbReference type="ARBA" id="ARBA00031395"/>
    </source>
</evidence>
<dbReference type="PANTHER" id="PTHR43757">
    <property type="entry name" value="AMINOMETHYLTRANSFERASE"/>
    <property type="match status" value="1"/>
</dbReference>
<feature type="compositionally biased region" description="Low complexity" evidence="8">
    <location>
        <begin position="18"/>
        <end position="34"/>
    </location>
</feature>
<dbReference type="AlphaFoldDB" id="A0A1I0BDN4"/>
<dbReference type="PANTHER" id="PTHR43757:SF2">
    <property type="entry name" value="AMINOMETHYLTRANSFERASE, MITOCHONDRIAL"/>
    <property type="match status" value="1"/>
</dbReference>
<dbReference type="EMBL" id="FOIE01000002">
    <property type="protein sequence ID" value="SET04951.1"/>
    <property type="molecule type" value="Genomic_DNA"/>
</dbReference>
<evidence type="ECO:0000256" key="7">
    <source>
        <dbReference type="PIRSR" id="PIRSR006487-1"/>
    </source>
</evidence>
<evidence type="ECO:0000313" key="12">
    <source>
        <dbReference type="Proteomes" id="UP000198507"/>
    </source>
</evidence>
<organism evidence="11 12">
    <name type="scientific">Geodermatophilus poikilotrophus</name>
    <dbReference type="NCBI Taxonomy" id="1333667"/>
    <lineage>
        <taxon>Bacteria</taxon>
        <taxon>Bacillati</taxon>
        <taxon>Actinomycetota</taxon>
        <taxon>Actinomycetes</taxon>
        <taxon>Geodermatophilales</taxon>
        <taxon>Geodermatophilaceae</taxon>
        <taxon>Geodermatophilus</taxon>
    </lineage>
</organism>
<dbReference type="Gene3D" id="3.30.1360.120">
    <property type="entry name" value="Probable tRNA modification gtpase trme, domain 1"/>
    <property type="match status" value="1"/>
</dbReference>
<dbReference type="GO" id="GO:0032259">
    <property type="term" value="P:methylation"/>
    <property type="evidence" value="ECO:0007669"/>
    <property type="project" value="UniProtKB-KW"/>
</dbReference>
<dbReference type="GO" id="GO:0005960">
    <property type="term" value="C:glycine cleavage complex"/>
    <property type="evidence" value="ECO:0007669"/>
    <property type="project" value="InterPro"/>
</dbReference>
<dbReference type="Proteomes" id="UP000198507">
    <property type="component" value="Unassembled WGS sequence"/>
</dbReference>
<dbReference type="PIRSF" id="PIRSF006487">
    <property type="entry name" value="GcvT"/>
    <property type="match status" value="1"/>
</dbReference>
<dbReference type="InterPro" id="IPR027266">
    <property type="entry name" value="TrmE/GcvT-like"/>
</dbReference>
<dbReference type="SUPFAM" id="SSF103025">
    <property type="entry name" value="Folate-binding domain"/>
    <property type="match status" value="1"/>
</dbReference>
<protein>
    <recommendedName>
        <fullName evidence="2">aminomethyltransferase</fullName>
        <ecNumber evidence="2">2.1.2.10</ecNumber>
    </recommendedName>
    <alternativeName>
        <fullName evidence="5">Glycine cleavage system T protein</fullName>
    </alternativeName>
</protein>
<evidence type="ECO:0000256" key="4">
    <source>
        <dbReference type="ARBA" id="ARBA00022679"/>
    </source>
</evidence>
<dbReference type="GO" id="GO:0006546">
    <property type="term" value="P:glycine catabolic process"/>
    <property type="evidence" value="ECO:0007669"/>
    <property type="project" value="InterPro"/>
</dbReference>
<reference evidence="12" key="1">
    <citation type="submission" date="2016-10" db="EMBL/GenBank/DDBJ databases">
        <authorList>
            <person name="Varghese N."/>
            <person name="Submissions S."/>
        </authorList>
    </citation>
    <scope>NUCLEOTIDE SEQUENCE [LARGE SCALE GENOMIC DNA]</scope>
    <source>
        <strain evidence="12">DSM 44209</strain>
    </source>
</reference>
<dbReference type="SUPFAM" id="SSF101790">
    <property type="entry name" value="Aminomethyltransferase beta-barrel domain"/>
    <property type="match status" value="1"/>
</dbReference>
<feature type="domain" description="GCVT N-terminal" evidence="9">
    <location>
        <begin position="36"/>
        <end position="297"/>
    </location>
</feature>
<evidence type="ECO:0000256" key="8">
    <source>
        <dbReference type="SAM" id="MobiDB-lite"/>
    </source>
</evidence>
<evidence type="ECO:0000256" key="6">
    <source>
        <dbReference type="ARBA" id="ARBA00047665"/>
    </source>
</evidence>
<dbReference type="GO" id="GO:0008483">
    <property type="term" value="F:transaminase activity"/>
    <property type="evidence" value="ECO:0007669"/>
    <property type="project" value="UniProtKB-KW"/>
</dbReference>
<dbReference type="EC" id="2.1.2.10" evidence="2"/>
<keyword evidence="11" id="KW-0489">Methyltransferase</keyword>